<sequence>MNNSQDTKRPAILPLLILTVLTGILTTCGDPLDIFSAYRGQNLLESQNLSTESWVLHESTAPGTSGALMAFDDVTGQNLAAPPEASGAVYRLELKNQLANGDFEDGSNPPVQWSTEDPGTDLVFGTAGNPETDSFWWLSGQVLHHKSAAAQDSYAYIDLADHLSTFSAQTPAREFTIHFSMRLPGDQFSYSFGFWDSPGGTYNPTATVSVQPDSDLSIYRTFPSIDTAGQFYPGNTANTVTLGPGTMRYLSLEQTASNLDLHFDNFRIVQTQSADLSYSLETGLTRVDDAKRADFPLQSGSYEFSLYVRPDPVVTPDPDGRNRYPGRYITLQILGNAGSASKTFDLWQGNPKEGYTQPEGWTKLTLTGENLVGSLYGVAGDDEVLRIQVIPAAIGKQVYDPQGEDLETSYPNEDAGSFLISAPHLEFLPGQ</sequence>
<dbReference type="OrthoDB" id="371296at2"/>
<gene>
    <name evidence="1" type="ORF">DC28_09615</name>
</gene>
<name>A0A098QVD7_9SPIO</name>
<accession>A0A098QVD7</accession>
<dbReference type="AlphaFoldDB" id="A0A098QVD7"/>
<dbReference type="RefSeq" id="WP_037547998.1">
    <property type="nucleotide sequence ID" value="NZ_JNUP01000065.1"/>
</dbReference>
<comment type="caution">
    <text evidence="1">The sequence shown here is derived from an EMBL/GenBank/DDBJ whole genome shotgun (WGS) entry which is preliminary data.</text>
</comment>
<organism evidence="1 2">
    <name type="scientific">Spirochaeta lutea</name>
    <dbReference type="NCBI Taxonomy" id="1480694"/>
    <lineage>
        <taxon>Bacteria</taxon>
        <taxon>Pseudomonadati</taxon>
        <taxon>Spirochaetota</taxon>
        <taxon>Spirochaetia</taxon>
        <taxon>Spirochaetales</taxon>
        <taxon>Spirochaetaceae</taxon>
        <taxon>Spirochaeta</taxon>
    </lineage>
</organism>
<dbReference type="EMBL" id="JNUP01000065">
    <property type="protein sequence ID" value="KGE71546.1"/>
    <property type="molecule type" value="Genomic_DNA"/>
</dbReference>
<protein>
    <submittedName>
        <fullName evidence="1">Uncharacterized protein</fullName>
    </submittedName>
</protein>
<evidence type="ECO:0000313" key="2">
    <source>
        <dbReference type="Proteomes" id="UP000029692"/>
    </source>
</evidence>
<proteinExistence type="predicted"/>
<evidence type="ECO:0000313" key="1">
    <source>
        <dbReference type="EMBL" id="KGE71546.1"/>
    </source>
</evidence>
<keyword evidence="2" id="KW-1185">Reference proteome</keyword>
<dbReference type="Proteomes" id="UP000029692">
    <property type="component" value="Unassembled WGS sequence"/>
</dbReference>
<reference evidence="1 2" key="1">
    <citation type="submission" date="2014-05" db="EMBL/GenBank/DDBJ databases">
        <title>De novo Genome Sequence of Spirocheata sp.</title>
        <authorList>
            <person name="Shivani Y."/>
            <person name="Subhash Y."/>
            <person name="Tushar L."/>
            <person name="Sasikala C."/>
            <person name="Ramana C.V."/>
        </authorList>
    </citation>
    <scope>NUCLEOTIDE SEQUENCE [LARGE SCALE GENOMIC DNA]</scope>
    <source>
        <strain evidence="1 2">JC230</strain>
    </source>
</reference>